<evidence type="ECO:0000313" key="7">
    <source>
        <dbReference type="EMBL" id="OIW23593.1"/>
    </source>
</evidence>
<dbReference type="InParanoid" id="A0A1J7IR72"/>
<dbReference type="SMART" id="SM00356">
    <property type="entry name" value="ZnF_C3H1"/>
    <property type="match status" value="1"/>
</dbReference>
<evidence type="ECO:0000256" key="1">
    <source>
        <dbReference type="ARBA" id="ARBA00022723"/>
    </source>
</evidence>
<dbReference type="Pfam" id="PF18044">
    <property type="entry name" value="zf-CCCH_4"/>
    <property type="match status" value="1"/>
</dbReference>
<gene>
    <name evidence="7" type="ORF">CONLIGDRAFT_135920</name>
</gene>
<reference evidence="7 8" key="1">
    <citation type="submission" date="2016-10" db="EMBL/GenBank/DDBJ databases">
        <title>Draft genome sequence of Coniochaeta ligniaria NRRL30616, a lignocellulolytic fungus for bioabatement of inhibitors in plant biomass hydrolysates.</title>
        <authorList>
            <consortium name="DOE Joint Genome Institute"/>
            <person name="Jimenez D.J."/>
            <person name="Hector R.E."/>
            <person name="Riley R."/>
            <person name="Sun H."/>
            <person name="Grigoriev I.V."/>
            <person name="Van Elsas J.D."/>
            <person name="Nichols N.N."/>
        </authorList>
    </citation>
    <scope>NUCLEOTIDE SEQUENCE [LARGE SCALE GENOMIC DNA]</scope>
    <source>
        <strain evidence="7 8">NRRL 30616</strain>
    </source>
</reference>
<accession>A0A1J7IR72</accession>
<proteinExistence type="predicted"/>
<protein>
    <recommendedName>
        <fullName evidence="6">C3H1-type domain-containing protein</fullName>
    </recommendedName>
</protein>
<organism evidence="7 8">
    <name type="scientific">Coniochaeta ligniaria NRRL 30616</name>
    <dbReference type="NCBI Taxonomy" id="1408157"/>
    <lineage>
        <taxon>Eukaryota</taxon>
        <taxon>Fungi</taxon>
        <taxon>Dikarya</taxon>
        <taxon>Ascomycota</taxon>
        <taxon>Pezizomycotina</taxon>
        <taxon>Sordariomycetes</taxon>
        <taxon>Sordariomycetidae</taxon>
        <taxon>Coniochaetales</taxon>
        <taxon>Coniochaetaceae</taxon>
        <taxon>Coniochaeta</taxon>
    </lineage>
</organism>
<feature type="compositionally biased region" description="Low complexity" evidence="5">
    <location>
        <begin position="660"/>
        <end position="676"/>
    </location>
</feature>
<feature type="zinc finger region" description="C3H1-type" evidence="4">
    <location>
        <begin position="1316"/>
        <end position="1341"/>
    </location>
</feature>
<feature type="domain" description="C3H1-type" evidence="6">
    <location>
        <begin position="1316"/>
        <end position="1341"/>
    </location>
</feature>
<evidence type="ECO:0000256" key="5">
    <source>
        <dbReference type="SAM" id="MobiDB-lite"/>
    </source>
</evidence>
<feature type="compositionally biased region" description="Low complexity" evidence="5">
    <location>
        <begin position="795"/>
        <end position="809"/>
    </location>
</feature>
<dbReference type="Proteomes" id="UP000182658">
    <property type="component" value="Unassembled WGS sequence"/>
</dbReference>
<feature type="compositionally biased region" description="Polar residues" evidence="5">
    <location>
        <begin position="772"/>
        <end position="784"/>
    </location>
</feature>
<feature type="region of interest" description="Disordered" evidence="5">
    <location>
        <begin position="1262"/>
        <end position="1312"/>
    </location>
</feature>
<feature type="compositionally biased region" description="Low complexity" evidence="5">
    <location>
        <begin position="709"/>
        <end position="728"/>
    </location>
</feature>
<evidence type="ECO:0000313" key="8">
    <source>
        <dbReference type="Proteomes" id="UP000182658"/>
    </source>
</evidence>
<dbReference type="SUPFAM" id="SSF90229">
    <property type="entry name" value="CCCH zinc finger"/>
    <property type="match status" value="1"/>
</dbReference>
<feature type="compositionally biased region" description="Basic and acidic residues" evidence="5">
    <location>
        <begin position="757"/>
        <end position="770"/>
    </location>
</feature>
<dbReference type="Gene3D" id="4.10.1000.10">
    <property type="entry name" value="Zinc finger, CCCH-type"/>
    <property type="match status" value="1"/>
</dbReference>
<dbReference type="EMBL" id="KV875106">
    <property type="protein sequence ID" value="OIW23593.1"/>
    <property type="molecule type" value="Genomic_DNA"/>
</dbReference>
<evidence type="ECO:0000256" key="2">
    <source>
        <dbReference type="ARBA" id="ARBA00022771"/>
    </source>
</evidence>
<feature type="compositionally biased region" description="Basic and acidic residues" evidence="5">
    <location>
        <begin position="1282"/>
        <end position="1310"/>
    </location>
</feature>
<dbReference type="OrthoDB" id="4347at2759"/>
<feature type="compositionally biased region" description="Low complexity" evidence="5">
    <location>
        <begin position="1262"/>
        <end position="1274"/>
    </location>
</feature>
<dbReference type="InterPro" id="IPR036855">
    <property type="entry name" value="Znf_CCCH_sf"/>
</dbReference>
<dbReference type="GO" id="GO:0008270">
    <property type="term" value="F:zinc ion binding"/>
    <property type="evidence" value="ECO:0007669"/>
    <property type="project" value="UniProtKB-KW"/>
</dbReference>
<feature type="compositionally biased region" description="Polar residues" evidence="5">
    <location>
        <begin position="262"/>
        <end position="291"/>
    </location>
</feature>
<keyword evidence="8" id="KW-1185">Reference proteome</keyword>
<dbReference type="InterPro" id="IPR000571">
    <property type="entry name" value="Znf_CCCH"/>
</dbReference>
<keyword evidence="3 4" id="KW-0862">Zinc</keyword>
<evidence type="ECO:0000256" key="4">
    <source>
        <dbReference type="PROSITE-ProRule" id="PRU00723"/>
    </source>
</evidence>
<keyword evidence="2 4" id="KW-0863">Zinc-finger</keyword>
<dbReference type="InterPro" id="IPR041367">
    <property type="entry name" value="Znf-CCCH_4"/>
</dbReference>
<dbReference type="STRING" id="1408157.A0A1J7IR72"/>
<sequence>MDQSHINGADGFAFDDADWPQNMDVGQVEPAYYFDGDGSAPVGQQGYGIPTQSSTTYGQTQAHIGGYNPGFQPQSFHGLDQYQPFTQGSAIQHNTPLQNSHHVPTTAHLNGYPQPYDAGHSVSPVGSQAGYGAPRVASPYLPQPGGGNGVNRYNDSRPEFFNTAHTQQQHVPVQQQHAQIQQQHALVQQQRAQVQQQHAPVQQQRAQVQQQHASVQQQSAPVHQQRAPVQQQHVAAPVYQAQQVGQQLMTVPQQQLVQPAIQSSAARNVPTNPPSTAGQLAAHTPQQSQPGLSVPDMFLRATPTSVDPNSTNSQRWVGMNNAFISDTFERLRDQKQSDRLSNEKLLPVFARTDRRRLYSERPLLIPAEAMGRYIDSLRTIAKDDEKAGVKHRIRRLALEYDLQRVGSLDREALDSYDKVPKGGLSKFQAEARKRGIEYPPLEPEDSFSELELLEMRTVAMLDLPTTWALDTKLLKQVAADFAEFLAQAVKDLRNLPEYKELVLEIKKSKDKEETSQCKRLRPVLEKGRERLRRVVATALRVADDRILAVLEPRSVAHTFQVLVNLANTNDIESPLTNALLNFAGRLPFLDDSMVESFKWSKLVSKLEVVKDEEVKAAVRRIKDVVKSNEGKEPLMPKVSSTPAANGKAASKPSSAKVVPATSGNSATKGSTGASTSKRPRTDQDEGEGRVTKKPATELRASASQPSKNSSQRTTAPAQAQAKAAASTTILNALKARPSTGALPGKSRLPAKVATKSEAVKPERSYSEIKPSRITQSQLTSTSKPEVSKPPINNPSKTSSSEASKMSSQAQDEDTKPETSRSSSGFAALMSEIEQSETTKRPSPTPKKTEIPINETDEERQRRIRKEERRALNLRVAFKKDKELVAIREFHVEEAEDEDRDDHMILDANDDKAEGMLLKASRSSQIDTDREWEEPILIDFTTIPEEQRQKTFVTRGGHIEVETEQQKLMAEKEMTEVMVVYTDAADIPSSASSPRPETDIDFLGPSGTEMPEDENIAARAALTMAYGPRGSLEQLLKRNVPDTTSTAAMIVDKVKAAAPYQNYDDPQVRKVKDEQVFQALTSAAARNYVDPEPVNPELSKIRRDYDDPAVQAASKSLEAVFKDFTGQPARPQEPPKWQQDPVRRAEWIDGYNKDKLAEEATRQAAQQSALLAQNYGQQAPSQQQNAYAQFYQQQPAQDPMAAALAALQSATAQPAQAAQQPNPLHALMAAYGNQQAAPAVDPNQALQLAMWAAATAAQQPQAQQYGTTAQAGYGQDNNQQDEGAEHRNRDRDRGGRRGGREGGGREEDHLRGINRSLIGTKPCTFWARGNCNRGDKCTFRHG</sequence>
<feature type="region of interest" description="Disordered" evidence="5">
    <location>
        <begin position="631"/>
        <end position="863"/>
    </location>
</feature>
<dbReference type="PROSITE" id="PS50103">
    <property type="entry name" value="ZF_C3H1"/>
    <property type="match status" value="1"/>
</dbReference>
<evidence type="ECO:0000256" key="3">
    <source>
        <dbReference type="ARBA" id="ARBA00022833"/>
    </source>
</evidence>
<keyword evidence="1 4" id="KW-0479">Metal-binding</keyword>
<feature type="region of interest" description="Disordered" evidence="5">
    <location>
        <begin position="262"/>
        <end position="293"/>
    </location>
</feature>
<evidence type="ECO:0000259" key="6">
    <source>
        <dbReference type="PROSITE" id="PS50103"/>
    </source>
</evidence>
<name>A0A1J7IR72_9PEZI</name>
<feature type="compositionally biased region" description="Basic and acidic residues" evidence="5">
    <location>
        <begin position="679"/>
        <end position="696"/>
    </location>
</feature>